<name>A0A3B0TFE5_9ZZZZ</name>
<protein>
    <submittedName>
        <fullName evidence="3">Peptidase M61 domain protein</fullName>
    </submittedName>
</protein>
<reference evidence="3" key="1">
    <citation type="submission" date="2018-06" db="EMBL/GenBank/DDBJ databases">
        <authorList>
            <person name="Zhirakovskaya E."/>
        </authorList>
    </citation>
    <scope>NUCLEOTIDE SEQUENCE</scope>
</reference>
<proteinExistence type="predicted"/>
<dbReference type="Gene3D" id="1.10.390.10">
    <property type="entry name" value="Neutral Protease Domain 2"/>
    <property type="match status" value="1"/>
</dbReference>
<dbReference type="SUPFAM" id="SSF55486">
    <property type="entry name" value="Metalloproteases ('zincins'), catalytic domain"/>
    <property type="match status" value="1"/>
</dbReference>
<gene>
    <name evidence="3" type="ORF">MNBD_BACTEROID03-1834</name>
</gene>
<dbReference type="InterPro" id="IPR036034">
    <property type="entry name" value="PDZ_sf"/>
</dbReference>
<dbReference type="PROSITE" id="PS51257">
    <property type="entry name" value="PROKAR_LIPOPROTEIN"/>
    <property type="match status" value="1"/>
</dbReference>
<dbReference type="Pfam" id="PF05299">
    <property type="entry name" value="Peptidase_M61"/>
    <property type="match status" value="1"/>
</dbReference>
<evidence type="ECO:0000313" key="3">
    <source>
        <dbReference type="EMBL" id="VAW10889.1"/>
    </source>
</evidence>
<accession>A0A3B0TFE5</accession>
<dbReference type="InterPro" id="IPR027268">
    <property type="entry name" value="Peptidase_M4/M1_CTD_sf"/>
</dbReference>
<dbReference type="EMBL" id="UOEL01000043">
    <property type="protein sequence ID" value="VAW10889.1"/>
    <property type="molecule type" value="Genomic_DNA"/>
</dbReference>
<dbReference type="InterPro" id="IPR007963">
    <property type="entry name" value="Peptidase_M61_catalytic"/>
</dbReference>
<feature type="domain" description="Peptidase M61 catalytic" evidence="1">
    <location>
        <begin position="310"/>
        <end position="417"/>
    </location>
</feature>
<evidence type="ECO:0000259" key="1">
    <source>
        <dbReference type="Pfam" id="PF05299"/>
    </source>
</evidence>
<dbReference type="Pfam" id="PF17899">
    <property type="entry name" value="Peptidase_M61_N"/>
    <property type="match status" value="1"/>
</dbReference>
<sequence>MKKIAIILLTAVLLYGCGSTKTLVTADKTPILTNIDLVNVTNDKVMVRMDPGAFTADEVSFFIPKTVPGTYSTDNYGKYIEDFKAFDYDGKELMASKADENTWKISNGKNLDKVSYLVNDTFDTEGEVEKPVFSPSGTNILAGKNFVLNLHGFVGYFNGLKEVPYTLSITKPSDLKATTSMNKRTEEHTDATTDVFTASRYFEVIDNPILYSKSNSETFQINDISVTLSVYSPNGVYTAASLKDRMKKMMTAQKAFLGDIDGTKQYSILLYLSEMGETDANGFGALEHHTSTVVVLPEVMEKERLEETMVDVVSHEFFHIVTPLNVHSKEVQYFDFNDPKMSQHLWMYEGTTEYFANLFQIQQGLIDEAEFYKRIMGKVNNAKSYADDMSFTTMSKNILVEPYKKNYANVYEKGALINMVLDLQLREWSNGEKGVLWLMKELSKKYGNNTPFDDDRLIDEIVAMTYPELKAFFDTNIIGNTPIDYNTYLAKVGLTTSTVEQPTGFFLDLDNTPFIDVDASNNNAVFVRENIELCSFFNTLGLQGGDVIKSINGTPMNLESIRPIIQESFSWDPEQEVSMVVQRAEEELSMKGTAGKPVLNVETIIGIEGASKEQIDLRNAWMKK</sequence>
<evidence type="ECO:0000259" key="2">
    <source>
        <dbReference type="Pfam" id="PF17899"/>
    </source>
</evidence>
<dbReference type="Gene3D" id="2.60.40.3650">
    <property type="match status" value="1"/>
</dbReference>
<dbReference type="SUPFAM" id="SSF50156">
    <property type="entry name" value="PDZ domain-like"/>
    <property type="match status" value="1"/>
</dbReference>
<dbReference type="AlphaFoldDB" id="A0A3B0TFE5"/>
<dbReference type="Gene3D" id="2.30.42.10">
    <property type="match status" value="1"/>
</dbReference>
<feature type="domain" description="Peptidase M61 N-terminal" evidence="2">
    <location>
        <begin position="34"/>
        <end position="213"/>
    </location>
</feature>
<dbReference type="InterPro" id="IPR040756">
    <property type="entry name" value="Peptidase_M61_N"/>
</dbReference>
<organism evidence="3">
    <name type="scientific">hydrothermal vent metagenome</name>
    <dbReference type="NCBI Taxonomy" id="652676"/>
    <lineage>
        <taxon>unclassified sequences</taxon>
        <taxon>metagenomes</taxon>
        <taxon>ecological metagenomes</taxon>
    </lineage>
</organism>